<dbReference type="Gene3D" id="3.40.50.2000">
    <property type="entry name" value="Glycogen Phosphorylase B"/>
    <property type="match status" value="2"/>
</dbReference>
<evidence type="ECO:0000256" key="1">
    <source>
        <dbReference type="ARBA" id="ARBA00009995"/>
    </source>
</evidence>
<dbReference type="FunFam" id="3.40.50.2000:FF:000063">
    <property type="entry name" value="Glycosyltransferase"/>
    <property type="match status" value="1"/>
</dbReference>
<dbReference type="EMBL" id="JANAVB010010406">
    <property type="protein sequence ID" value="KAJ6838876.1"/>
    <property type="molecule type" value="Genomic_DNA"/>
</dbReference>
<comment type="caution">
    <text evidence="6">The sequence shown here is derived from an EMBL/GenBank/DDBJ whole genome shotgun (WGS) entry which is preliminary data.</text>
</comment>
<dbReference type="PANTHER" id="PTHR48047:SF182">
    <property type="entry name" value="GLYCOSYLTRANSFERASE"/>
    <property type="match status" value="1"/>
</dbReference>
<dbReference type="PANTHER" id="PTHR48047">
    <property type="entry name" value="GLYCOSYLTRANSFERASE"/>
    <property type="match status" value="1"/>
</dbReference>
<dbReference type="CDD" id="cd03784">
    <property type="entry name" value="GT1_Gtf-like"/>
    <property type="match status" value="1"/>
</dbReference>
<dbReference type="AlphaFoldDB" id="A0AAX6HCZ5"/>
<accession>A0AAX6HCZ5</accession>
<feature type="domain" description="Glycosyltransferase N-terminal" evidence="5">
    <location>
        <begin position="16"/>
        <end position="251"/>
    </location>
</feature>
<organism evidence="6 7">
    <name type="scientific">Iris pallida</name>
    <name type="common">Sweet iris</name>
    <dbReference type="NCBI Taxonomy" id="29817"/>
    <lineage>
        <taxon>Eukaryota</taxon>
        <taxon>Viridiplantae</taxon>
        <taxon>Streptophyta</taxon>
        <taxon>Embryophyta</taxon>
        <taxon>Tracheophyta</taxon>
        <taxon>Spermatophyta</taxon>
        <taxon>Magnoliopsida</taxon>
        <taxon>Liliopsida</taxon>
        <taxon>Asparagales</taxon>
        <taxon>Iridaceae</taxon>
        <taxon>Iridoideae</taxon>
        <taxon>Irideae</taxon>
        <taxon>Iris</taxon>
    </lineage>
</organism>
<evidence type="ECO:0000313" key="6">
    <source>
        <dbReference type="EMBL" id="KAJ6838876.1"/>
    </source>
</evidence>
<gene>
    <name evidence="6" type="ORF">M6B38_319500</name>
</gene>
<sequence>MTNQVHRNGSTKPHFILVPLMAQGHMIPMVDMARLLADRGATVSFITTPVNAARIESVVRGVEASGLPIRFVELEFPCAEAGLPEGCENVDLIITRPELQLRFYEGLSLLRKPLESYLRGIELGGAAVMISDSCHYWTMDVAREFSLRRMIFHGPSCFYIVCSLIISQQNIYEDGLGTSVVPGLPHRIEVTRAQAPGSWFYWPGWMHLKAKVDESESAADGVVINTFLELEPEYVDLYRGAMGEKAVLPIGTLSLYNKDAEIKSTRGNKAAVDERRLAGWLDAKEPGSVLYVSFGSLVLQGPSQLIEIGRALESSGRPFVWVLKGAEASRPELVEWMSEGGFAERTEGRGLVIAGWAPQVAILSHPSVGGFVTHCGWNSTLEAITASVPMVTWPHIADQFLNEKLVVEVLRVGVSLGVKVPTFYIEGEDVVGVERERVEKAVLSLMDGGEEGERRRERAREYGVKARMAMEEGGSSYENITTLTQILGHKVE</sequence>
<keyword evidence="7" id="KW-1185">Reference proteome</keyword>
<dbReference type="SUPFAM" id="SSF53756">
    <property type="entry name" value="UDP-Glycosyltransferase/glycogen phosphorylase"/>
    <property type="match status" value="1"/>
</dbReference>
<dbReference type="GO" id="GO:0035251">
    <property type="term" value="F:UDP-glucosyltransferase activity"/>
    <property type="evidence" value="ECO:0007669"/>
    <property type="project" value="TreeGrafter"/>
</dbReference>
<dbReference type="PROSITE" id="PS00375">
    <property type="entry name" value="UDPGT"/>
    <property type="match status" value="1"/>
</dbReference>
<comment type="similarity">
    <text evidence="1 3">Belongs to the UDP-glycosyltransferase family.</text>
</comment>
<reference evidence="6" key="2">
    <citation type="submission" date="2023-04" db="EMBL/GenBank/DDBJ databases">
        <authorList>
            <person name="Bruccoleri R.E."/>
            <person name="Oakeley E.J."/>
            <person name="Faust A.-M."/>
            <person name="Dessus-Babus S."/>
            <person name="Altorfer M."/>
            <person name="Burckhardt D."/>
            <person name="Oertli M."/>
            <person name="Naumann U."/>
            <person name="Petersen F."/>
            <person name="Wong J."/>
        </authorList>
    </citation>
    <scope>NUCLEOTIDE SEQUENCE</scope>
    <source>
        <strain evidence="6">GSM-AAB239-AS_SAM_17_03QT</strain>
        <tissue evidence="6">Leaf</tissue>
    </source>
</reference>
<protein>
    <recommendedName>
        <fullName evidence="4">Glycosyltransferase</fullName>
        <ecNumber evidence="4">2.4.1.-</ecNumber>
    </recommendedName>
</protein>
<evidence type="ECO:0000256" key="2">
    <source>
        <dbReference type="ARBA" id="ARBA00022679"/>
    </source>
</evidence>
<dbReference type="InterPro" id="IPR058980">
    <property type="entry name" value="Glyco_transf_N"/>
</dbReference>
<keyword evidence="3" id="KW-0328">Glycosyltransferase</keyword>
<dbReference type="EC" id="2.4.1.-" evidence="4"/>
<dbReference type="InterPro" id="IPR002213">
    <property type="entry name" value="UDP_glucos_trans"/>
</dbReference>
<dbReference type="InterPro" id="IPR035595">
    <property type="entry name" value="UDP_glycos_trans_CS"/>
</dbReference>
<dbReference type="Pfam" id="PF00201">
    <property type="entry name" value="UDPGT"/>
    <property type="match status" value="1"/>
</dbReference>
<evidence type="ECO:0000259" key="5">
    <source>
        <dbReference type="Pfam" id="PF26168"/>
    </source>
</evidence>
<name>A0AAX6HCZ5_IRIPA</name>
<dbReference type="Pfam" id="PF26168">
    <property type="entry name" value="Glyco_transf_N"/>
    <property type="match status" value="1"/>
</dbReference>
<keyword evidence="2 3" id="KW-0808">Transferase</keyword>
<dbReference type="Proteomes" id="UP001140949">
    <property type="component" value="Unassembled WGS sequence"/>
</dbReference>
<reference evidence="6" key="1">
    <citation type="journal article" date="2023" name="GigaByte">
        <title>Genome assembly of the bearded iris, Iris pallida Lam.</title>
        <authorList>
            <person name="Bruccoleri R.E."/>
            <person name="Oakeley E.J."/>
            <person name="Faust A.M.E."/>
            <person name="Altorfer M."/>
            <person name="Dessus-Babus S."/>
            <person name="Burckhardt D."/>
            <person name="Oertli M."/>
            <person name="Naumann U."/>
            <person name="Petersen F."/>
            <person name="Wong J."/>
        </authorList>
    </citation>
    <scope>NUCLEOTIDE SEQUENCE</scope>
    <source>
        <strain evidence="6">GSM-AAB239-AS_SAM_17_03QT</strain>
    </source>
</reference>
<evidence type="ECO:0000256" key="4">
    <source>
        <dbReference type="RuleBase" id="RU362057"/>
    </source>
</evidence>
<evidence type="ECO:0000256" key="3">
    <source>
        <dbReference type="RuleBase" id="RU003718"/>
    </source>
</evidence>
<proteinExistence type="inferred from homology"/>
<evidence type="ECO:0000313" key="7">
    <source>
        <dbReference type="Proteomes" id="UP001140949"/>
    </source>
</evidence>